<name>A0AAX4HB46_9ASCO</name>
<dbReference type="GeneID" id="88174102"/>
<sequence length="1050" mass="121667">MDHDILLLLEVGRRPSPRGWSMAGRGGAVVMVRNSAVIEVEIDSLELDEVTARLVASMTVMTDLGEMLLVSVYMPCCRYVEQENIIRALSRAIQWHLSQGTARIVIGGDFNNIQDPYFDVLAGTPSPNPLERESRSLLGELICHYGLVDTMRYLNEFLRHGTNTSHGVSRRLDRIYVDQSLKSHIYRYYERKNDLTSTHVTVCTSLMIDKKSAVRVGQPRFITPNELLTQSTLRKFERYTDFDNMVYDCRKKMQRISYVVKRLETCQIKLMMKGMILRKRVILELKDGDSVADNTDSIIDMATTFWSKQYEDLGDPPESEYLDLPAIEAEDAFRLDRPFTQDELYSCLQTKSDSAPGEDGLTYKFWKATWDMYGEMLTKTANGLMEGIIPNSMTTILLTMIPKVPNSNEIKNFRPIALINTSLRLICQAINERLLLVADQLIGPYQTGFIKDRHIHNNILLFQSVLHLWCRKDLDLGPTRAWAWPEVRLQDPDLAAAVIDFQKAFDLINQKYIGKCLEKTDIPPRLRTAIMTILRAQHAQVYINNVKGPRFPMRRGTMQGNPFSPFLFILGMEQLLRNLSKIKGMCLTGRHSFDPTPIKVMAFADDLIVFMSDEDRPVVKECLEAFSYHSGCKVNKDKSLVLVIDEDHPDRCPYLDFPVNTVAELSNMKYLGVTIGPLDWKKECRNLLGIIHGKDELLPSRLGKAVNTFLLSKLYYRDIHSPMHQWDISHFTNEIGRKLFYGIGQETIFTRNELGGYGVLLLDRQLLGRRAQVVHEAIFGKEWHHRLFRLTIQHWATWAIRYREMISDSDLTIPWYEFLLGRTYVRPTHTYHLLDKSLQKEFSKLMWACIKAWVELTGMKQGDPIEPYQPVLEDFEKMVEPYLGDLFNYDPEIFHSVSKKSPQTDRLLRTLDEILRPSDRRRLPKFWKQMSKQLHVHDKPYDYLHMFHNGNDMRALSQAKNCLLCGRDIKTLHHTFFQCRIACQVWQYAGLRGLPEISKLVGICGQPQDKFCSYMRRLLKARVPNHAQAISDLELRSLLRYYESLYCKQY</sequence>
<dbReference type="PANTHER" id="PTHR31635:SF196">
    <property type="entry name" value="REVERSE TRANSCRIPTASE DOMAIN-CONTAINING PROTEIN-RELATED"/>
    <property type="match status" value="1"/>
</dbReference>
<dbReference type="Proteomes" id="UP001338582">
    <property type="component" value="Chromosome 4"/>
</dbReference>
<feature type="domain" description="Reverse transcriptase" evidence="1">
    <location>
        <begin position="382"/>
        <end position="675"/>
    </location>
</feature>
<keyword evidence="3" id="KW-1185">Reference proteome</keyword>
<dbReference type="Pfam" id="PF00078">
    <property type="entry name" value="RVT_1"/>
    <property type="match status" value="1"/>
</dbReference>
<accession>A0AAX4HB46</accession>
<dbReference type="CDD" id="cd01650">
    <property type="entry name" value="RT_nLTR_like"/>
    <property type="match status" value="1"/>
</dbReference>
<dbReference type="AlphaFoldDB" id="A0AAX4HB46"/>
<dbReference type="SUPFAM" id="SSF56219">
    <property type="entry name" value="DNase I-like"/>
    <property type="match status" value="1"/>
</dbReference>
<dbReference type="InterPro" id="IPR036691">
    <property type="entry name" value="Endo/exonu/phosph_ase_sf"/>
</dbReference>
<dbReference type="PANTHER" id="PTHR31635">
    <property type="entry name" value="REVERSE TRANSCRIPTASE DOMAIN-CONTAINING PROTEIN-RELATED"/>
    <property type="match status" value="1"/>
</dbReference>
<dbReference type="Gene3D" id="3.60.10.10">
    <property type="entry name" value="Endonuclease/exonuclease/phosphatase"/>
    <property type="match status" value="1"/>
</dbReference>
<dbReference type="KEGG" id="asau:88174102"/>
<reference evidence="2 3" key="1">
    <citation type="submission" date="2023-10" db="EMBL/GenBank/DDBJ databases">
        <title>Draft Genome Sequence of Candida saopaulonensis from a very Premature Infant with Sepsis.</title>
        <authorList>
            <person name="Ning Y."/>
            <person name="Dai R."/>
            <person name="Xiao M."/>
            <person name="Xu Y."/>
            <person name="Yan Q."/>
            <person name="Zhang L."/>
        </authorList>
    </citation>
    <scope>NUCLEOTIDE SEQUENCE [LARGE SCALE GENOMIC DNA]</scope>
    <source>
        <strain evidence="2 3">19XY460</strain>
    </source>
</reference>
<dbReference type="InterPro" id="IPR000477">
    <property type="entry name" value="RT_dom"/>
</dbReference>
<dbReference type="PROSITE" id="PS50878">
    <property type="entry name" value="RT_POL"/>
    <property type="match status" value="1"/>
</dbReference>
<organism evidence="2 3">
    <name type="scientific">Australozyma saopauloensis</name>
    <dbReference type="NCBI Taxonomy" id="291208"/>
    <lineage>
        <taxon>Eukaryota</taxon>
        <taxon>Fungi</taxon>
        <taxon>Dikarya</taxon>
        <taxon>Ascomycota</taxon>
        <taxon>Saccharomycotina</taxon>
        <taxon>Pichiomycetes</taxon>
        <taxon>Metschnikowiaceae</taxon>
        <taxon>Australozyma</taxon>
    </lineage>
</organism>
<protein>
    <recommendedName>
        <fullName evidence="1">Reverse transcriptase domain-containing protein</fullName>
    </recommendedName>
</protein>
<dbReference type="SUPFAM" id="SSF56672">
    <property type="entry name" value="DNA/RNA polymerases"/>
    <property type="match status" value="1"/>
</dbReference>
<dbReference type="EMBL" id="CP138897">
    <property type="protein sequence ID" value="WPK25712.1"/>
    <property type="molecule type" value="Genomic_DNA"/>
</dbReference>
<dbReference type="RefSeq" id="XP_062878094.1">
    <property type="nucleotide sequence ID" value="XM_063022024.1"/>
</dbReference>
<proteinExistence type="predicted"/>
<evidence type="ECO:0000259" key="1">
    <source>
        <dbReference type="PROSITE" id="PS50878"/>
    </source>
</evidence>
<dbReference type="InterPro" id="IPR043502">
    <property type="entry name" value="DNA/RNA_pol_sf"/>
</dbReference>
<evidence type="ECO:0000313" key="3">
    <source>
        <dbReference type="Proteomes" id="UP001338582"/>
    </source>
</evidence>
<gene>
    <name evidence="2" type="ORF">PUMCH_003038</name>
</gene>
<evidence type="ECO:0000313" key="2">
    <source>
        <dbReference type="EMBL" id="WPK25712.1"/>
    </source>
</evidence>